<dbReference type="EMBL" id="JAJSOF020000025">
    <property type="protein sequence ID" value="KAJ4434492.1"/>
    <property type="molecule type" value="Genomic_DNA"/>
</dbReference>
<keyword evidence="10" id="KW-1185">Reference proteome</keyword>
<comment type="caution">
    <text evidence="9">The sequence shown here is derived from an EMBL/GenBank/DDBJ whole genome shotgun (WGS) entry which is preliminary data.</text>
</comment>
<reference evidence="9 10" key="1">
    <citation type="journal article" date="2022" name="Allergy">
        <title>Genome assembly and annotation of Periplaneta americana reveal a comprehensive cockroach allergen profile.</title>
        <authorList>
            <person name="Wang L."/>
            <person name="Xiong Q."/>
            <person name="Saelim N."/>
            <person name="Wang L."/>
            <person name="Nong W."/>
            <person name="Wan A.T."/>
            <person name="Shi M."/>
            <person name="Liu X."/>
            <person name="Cao Q."/>
            <person name="Hui J.H.L."/>
            <person name="Sookrung N."/>
            <person name="Leung T.F."/>
            <person name="Tungtrongchitr A."/>
            <person name="Tsui S.K.W."/>
        </authorList>
    </citation>
    <scope>NUCLEOTIDE SEQUENCE [LARGE SCALE GENOMIC DNA]</scope>
    <source>
        <strain evidence="9">PWHHKU_190912</strain>
    </source>
</reference>
<evidence type="ECO:0000313" key="10">
    <source>
        <dbReference type="Proteomes" id="UP001148838"/>
    </source>
</evidence>
<evidence type="ECO:0000256" key="6">
    <source>
        <dbReference type="SAM" id="Coils"/>
    </source>
</evidence>
<evidence type="ECO:0000256" key="7">
    <source>
        <dbReference type="SAM" id="MobiDB-lite"/>
    </source>
</evidence>
<accession>A0ABQ8SL94</accession>
<proteinExistence type="predicted"/>
<name>A0ABQ8SL94_PERAM</name>
<dbReference type="Proteomes" id="UP001148838">
    <property type="component" value="Unassembled WGS sequence"/>
</dbReference>
<dbReference type="InterPro" id="IPR038441">
    <property type="entry name" value="THAP_Znf_sf"/>
</dbReference>
<dbReference type="SMART" id="SM00692">
    <property type="entry name" value="DM3"/>
    <property type="match status" value="1"/>
</dbReference>
<evidence type="ECO:0000256" key="3">
    <source>
        <dbReference type="ARBA" id="ARBA00022833"/>
    </source>
</evidence>
<feature type="compositionally biased region" description="Polar residues" evidence="7">
    <location>
        <begin position="231"/>
        <end position="246"/>
    </location>
</feature>
<dbReference type="InterPro" id="IPR026516">
    <property type="entry name" value="THAP1/10"/>
</dbReference>
<keyword evidence="4 5" id="KW-0238">DNA-binding</keyword>
<dbReference type="PANTHER" id="PTHR46600">
    <property type="entry name" value="THAP DOMAIN-CONTAINING"/>
    <property type="match status" value="1"/>
</dbReference>
<evidence type="ECO:0000256" key="4">
    <source>
        <dbReference type="ARBA" id="ARBA00023125"/>
    </source>
</evidence>
<dbReference type="SUPFAM" id="SSF57716">
    <property type="entry name" value="Glucocorticoid receptor-like (DNA-binding domain)"/>
    <property type="match status" value="1"/>
</dbReference>
<dbReference type="InterPro" id="IPR021896">
    <property type="entry name" value="THAP9-like_HTH"/>
</dbReference>
<feature type="coiled-coil region" evidence="6">
    <location>
        <begin position="564"/>
        <end position="619"/>
    </location>
</feature>
<dbReference type="InterPro" id="IPR048365">
    <property type="entry name" value="TNP-like_RNaseH_N"/>
</dbReference>
<organism evidence="9 10">
    <name type="scientific">Periplaneta americana</name>
    <name type="common">American cockroach</name>
    <name type="synonym">Blatta americana</name>
    <dbReference type="NCBI Taxonomy" id="6978"/>
    <lineage>
        <taxon>Eukaryota</taxon>
        <taxon>Metazoa</taxon>
        <taxon>Ecdysozoa</taxon>
        <taxon>Arthropoda</taxon>
        <taxon>Hexapoda</taxon>
        <taxon>Insecta</taxon>
        <taxon>Pterygota</taxon>
        <taxon>Neoptera</taxon>
        <taxon>Polyneoptera</taxon>
        <taxon>Dictyoptera</taxon>
        <taxon>Blattodea</taxon>
        <taxon>Blattoidea</taxon>
        <taxon>Blattidae</taxon>
        <taxon>Blattinae</taxon>
        <taxon>Periplaneta</taxon>
    </lineage>
</organism>
<feature type="region of interest" description="Disordered" evidence="7">
    <location>
        <begin position="231"/>
        <end position="253"/>
    </location>
</feature>
<evidence type="ECO:0000256" key="1">
    <source>
        <dbReference type="ARBA" id="ARBA00022723"/>
    </source>
</evidence>
<feature type="region of interest" description="Disordered" evidence="7">
    <location>
        <begin position="141"/>
        <end position="161"/>
    </location>
</feature>
<evidence type="ECO:0000256" key="2">
    <source>
        <dbReference type="ARBA" id="ARBA00022771"/>
    </source>
</evidence>
<evidence type="ECO:0000313" key="9">
    <source>
        <dbReference type="EMBL" id="KAJ4434492.1"/>
    </source>
</evidence>
<keyword evidence="6" id="KW-0175">Coiled coil</keyword>
<feature type="domain" description="THAP-type" evidence="8">
    <location>
        <begin position="405"/>
        <end position="494"/>
    </location>
</feature>
<keyword evidence="2 5" id="KW-0863">Zinc-finger</keyword>
<evidence type="ECO:0000256" key="5">
    <source>
        <dbReference type="PROSITE-ProRule" id="PRU00309"/>
    </source>
</evidence>
<sequence>MGRVKVGGRFANDMMFLAEEETILRDILLELYGYDSCGQYGMEINANRTKAMVITRKIKKINLRILNEAVEQVDSFKYLGCTISSNMNCSQEVKRRILFRILTSHRCLIDLRTRSQTPGLLRMVSEHATIRFRRGFPNQAPETNKPMILNGPTSRNREGSDQVSVEAKQWATSTYPSIRKPSIQVPASRTTEVCRSAMMQEVNVLTIHRSVECLLKHEVWCFPGSLCTPAPTSSEDGTQRPSTSNSAKKKKVRGRMTAVMKKLRVQSHEVGEDCNYGKLGVISAEEIFEEILISYKAHQRVIITKENPHLIQHRDMCNGTRISSVVRAPLRFREQQSEEYPYDPVLQEKLYLTVCLQRPNPGVLGKVDNQPSTSTLIASTETIKPRQNILLELLLSVAAPEAGTMASTSAIINTTFVLCTTKGSDLIYHTFPKDDSVCKQWIHACRRKDKINIKNATVCSVHFLPEDYERDLKAELLNIKPKKMLKISAVPSLHLDIDSRPNKMNIEASSSHQPESPQITVSDRQTRQINRDSRKRGLERLKTLSPKKKKFDVGTITDSTSDSERHLKARLDKLEKDNKQMQTEMNKLKLKNKSLTLALSRKSKHIQQLENRINAKVKERVSIVLRKIFTENQIKNLLVTKKKPKWTREDISRALTLRSISRKCYIYLRQSVGIPLPSLSTLRRWVSNSFKCRPGILSDVLFMMQTQCKNLTKNELLCILSFDEMNVDASVCYDQDEVKVYGPHSQAQVVMVRALCSNWKQPIFFDFDVTMTGSLLKEIILEVQKVGVVIVGVISDMGGEKQECLEGFGSRDRQRVRPACELFSNHVAKAISYLLPNEHEASEYFKLVNDVFDIFNSRIPDSEQIPIASGFGIHFKDQENILSCFSDLRKLYGLSYILTARLNQDCLENLFSQIRALGRTYDHPLPVEFKNRLRLLIMSRNISDISFNSSAVELEADTNDYLTSNLFAGLLPDMTEALAMIENDSEISEITVENLPEARVIQNVSEFSSEGLRYLASYIAFRCREVDRSLGDPTGQLISVTPDALPVHQGWIEKLSRGGLLKPSDQWLCTVKQFEVVFVGVHGDKLNCCNVIKGMCNILAQKFPHVHPLIIKIYTRTRTFIHIRSLNTAAKTARAAELQRKKARKWQASARR</sequence>
<protein>
    <recommendedName>
        <fullName evidence="8">THAP-type domain-containing protein</fullName>
    </recommendedName>
</protein>
<keyword evidence="3" id="KW-0862">Zinc</keyword>
<dbReference type="Pfam" id="PF12017">
    <property type="entry name" value="Tnp_P_element"/>
    <property type="match status" value="1"/>
</dbReference>
<dbReference type="Gene3D" id="6.20.210.20">
    <property type="entry name" value="THAP domain"/>
    <property type="match status" value="1"/>
</dbReference>
<dbReference type="InterPro" id="IPR006612">
    <property type="entry name" value="THAP_Znf"/>
</dbReference>
<dbReference type="SMART" id="SM00980">
    <property type="entry name" value="THAP"/>
    <property type="match status" value="1"/>
</dbReference>
<dbReference type="PROSITE" id="PS50950">
    <property type="entry name" value="ZF_THAP"/>
    <property type="match status" value="1"/>
</dbReference>
<dbReference type="Pfam" id="PF21787">
    <property type="entry name" value="TNP-like_RNaseH_N"/>
    <property type="match status" value="1"/>
</dbReference>
<dbReference type="Pfam" id="PF05485">
    <property type="entry name" value="THAP"/>
    <property type="match status" value="1"/>
</dbReference>
<dbReference type="PANTHER" id="PTHR46600:SF11">
    <property type="entry name" value="THAP DOMAIN-CONTAINING PROTEIN 10"/>
    <property type="match status" value="1"/>
</dbReference>
<feature type="region of interest" description="Disordered" evidence="7">
    <location>
        <begin position="504"/>
        <end position="532"/>
    </location>
</feature>
<evidence type="ECO:0000259" key="8">
    <source>
        <dbReference type="PROSITE" id="PS50950"/>
    </source>
</evidence>
<keyword evidence="1" id="KW-0479">Metal-binding</keyword>
<feature type="compositionally biased region" description="Polar residues" evidence="7">
    <location>
        <begin position="507"/>
        <end position="523"/>
    </location>
</feature>
<gene>
    <name evidence="9" type="ORF">ANN_23054</name>
</gene>